<comment type="caution">
    <text evidence="2">The sequence shown here is derived from an EMBL/GenBank/DDBJ whole genome shotgun (WGS) entry which is preliminary data.</text>
</comment>
<sequence length="81" mass="8404">MSGNGNAAATAVSAEPVTSTLWASGRAVQRLAPGCHPQSSIGRKQPKDESDSRGYPQEPACSHTDGQCGDNIESLIPWPAV</sequence>
<dbReference type="AlphaFoldDB" id="A0A2J8N2C4"/>
<dbReference type="Proteomes" id="UP000236370">
    <property type="component" value="Unassembled WGS sequence"/>
</dbReference>
<evidence type="ECO:0000313" key="2">
    <source>
        <dbReference type="EMBL" id="PNI65921.1"/>
    </source>
</evidence>
<evidence type="ECO:0000313" key="3">
    <source>
        <dbReference type="Proteomes" id="UP000236370"/>
    </source>
</evidence>
<name>A0A2J8N2C4_PANTR</name>
<gene>
    <name evidence="2" type="ORF">CK820_G0015685</name>
</gene>
<evidence type="ECO:0000256" key="1">
    <source>
        <dbReference type="SAM" id="MobiDB-lite"/>
    </source>
</evidence>
<feature type="region of interest" description="Disordered" evidence="1">
    <location>
        <begin position="31"/>
        <end position="70"/>
    </location>
</feature>
<reference evidence="2 3" key="1">
    <citation type="submission" date="2017-12" db="EMBL/GenBank/DDBJ databases">
        <title>High-resolution comparative analysis of great ape genomes.</title>
        <authorList>
            <person name="Pollen A."/>
            <person name="Hastie A."/>
            <person name="Hormozdiari F."/>
            <person name="Dougherty M."/>
            <person name="Liu R."/>
            <person name="Chaisson M."/>
            <person name="Hoppe E."/>
            <person name="Hill C."/>
            <person name="Pang A."/>
            <person name="Hillier L."/>
            <person name="Baker C."/>
            <person name="Armstrong J."/>
            <person name="Shendure J."/>
            <person name="Paten B."/>
            <person name="Wilson R."/>
            <person name="Chao H."/>
            <person name="Schneider V."/>
            <person name="Ventura M."/>
            <person name="Kronenberg Z."/>
            <person name="Murali S."/>
            <person name="Gordon D."/>
            <person name="Cantsilieris S."/>
            <person name="Munson K."/>
            <person name="Nelson B."/>
            <person name="Raja A."/>
            <person name="Underwood J."/>
            <person name="Diekhans M."/>
            <person name="Fiddes I."/>
            <person name="Haussler D."/>
            <person name="Eichler E."/>
        </authorList>
    </citation>
    <scope>NUCLEOTIDE SEQUENCE [LARGE SCALE GENOMIC DNA]</scope>
    <source>
        <strain evidence="2">Yerkes chimp pedigree #C0471</strain>
    </source>
</reference>
<protein>
    <submittedName>
        <fullName evidence="2">HMBS isoform 19</fullName>
    </submittedName>
</protein>
<proteinExistence type="predicted"/>
<accession>A0A2J8N2C4</accession>
<dbReference type="EMBL" id="NBAG03000239">
    <property type="protein sequence ID" value="PNI65921.1"/>
    <property type="molecule type" value="Genomic_DNA"/>
</dbReference>
<organism evidence="2 3">
    <name type="scientific">Pan troglodytes</name>
    <name type="common">Chimpanzee</name>
    <dbReference type="NCBI Taxonomy" id="9598"/>
    <lineage>
        <taxon>Eukaryota</taxon>
        <taxon>Metazoa</taxon>
        <taxon>Chordata</taxon>
        <taxon>Craniata</taxon>
        <taxon>Vertebrata</taxon>
        <taxon>Euteleostomi</taxon>
        <taxon>Mammalia</taxon>
        <taxon>Eutheria</taxon>
        <taxon>Euarchontoglires</taxon>
        <taxon>Primates</taxon>
        <taxon>Haplorrhini</taxon>
        <taxon>Catarrhini</taxon>
        <taxon>Hominidae</taxon>
        <taxon>Pan</taxon>
    </lineage>
</organism>